<feature type="compositionally biased region" description="Polar residues" evidence="1">
    <location>
        <begin position="157"/>
        <end position="173"/>
    </location>
</feature>
<dbReference type="Proteomes" id="UP000429607">
    <property type="component" value="Unassembled WGS sequence"/>
</dbReference>
<feature type="region of interest" description="Disordered" evidence="1">
    <location>
        <begin position="221"/>
        <end position="249"/>
    </location>
</feature>
<accession>A0A6A3K9U2</accession>
<evidence type="ECO:0000313" key="3">
    <source>
        <dbReference type="EMBL" id="KAE9311676.1"/>
    </source>
</evidence>
<feature type="compositionally biased region" description="Basic residues" evidence="1">
    <location>
        <begin position="221"/>
        <end position="233"/>
    </location>
</feature>
<proteinExistence type="predicted"/>
<evidence type="ECO:0000313" key="2">
    <source>
        <dbReference type="EMBL" id="KAE9000874.1"/>
    </source>
</evidence>
<sequence>MGEMMEEWPVGVEKFYRDHPLLADELKKADALCEEYLAVPLAGRRRRQSETEGAAEVQARGDDGEDVRLRVAAEAEVYGGEAARKRVALTDGERRGQDVSESVVKRAVGDKVVQELEARDEERAHRYVATVRSVMAALRYVWLSDDATESSERLQRQRNSGSTGHAATRTTQRLGKAALPTGEGDATGSTITAEEEALLGPVLDDEMKAKIGSVSKLRKVVKRAKQPAKRRRASNAEKRATASRQEAVDIDKAVAAAHAETRDR</sequence>
<dbReference type="EMBL" id="QXFV01001663">
    <property type="protein sequence ID" value="KAE9000874.1"/>
    <property type="molecule type" value="Genomic_DNA"/>
</dbReference>
<protein>
    <submittedName>
        <fullName evidence="2">Uncharacterized protein</fullName>
    </submittedName>
</protein>
<comment type="caution">
    <text evidence="2">The sequence shown here is derived from an EMBL/GenBank/DDBJ whole genome shotgun (WGS) entry which is preliminary data.</text>
</comment>
<gene>
    <name evidence="2" type="ORF">PR001_g18670</name>
    <name evidence="3" type="ORF">PR003_g19956</name>
</gene>
<feature type="region of interest" description="Disordered" evidence="1">
    <location>
        <begin position="44"/>
        <end position="63"/>
    </location>
</feature>
<reference evidence="2 4" key="1">
    <citation type="submission" date="2018-09" db="EMBL/GenBank/DDBJ databases">
        <title>Genomic investigation of the strawberry pathogen Phytophthora fragariae indicates pathogenicity is determined by transcriptional variation in three key races.</title>
        <authorList>
            <person name="Adams T.M."/>
            <person name="Armitage A.D."/>
            <person name="Sobczyk M.K."/>
            <person name="Bates H.J."/>
            <person name="Dunwell J.M."/>
            <person name="Nellist C.F."/>
            <person name="Harrison R.J."/>
        </authorList>
    </citation>
    <scope>NUCLEOTIDE SEQUENCE [LARGE SCALE GENOMIC DNA]</scope>
    <source>
        <strain evidence="2 4">SCRP249</strain>
        <strain evidence="3 5">SCRP333</strain>
    </source>
</reference>
<organism evidence="2 4">
    <name type="scientific">Phytophthora rubi</name>
    <dbReference type="NCBI Taxonomy" id="129364"/>
    <lineage>
        <taxon>Eukaryota</taxon>
        <taxon>Sar</taxon>
        <taxon>Stramenopiles</taxon>
        <taxon>Oomycota</taxon>
        <taxon>Peronosporomycetes</taxon>
        <taxon>Peronosporales</taxon>
        <taxon>Peronosporaceae</taxon>
        <taxon>Phytophthora</taxon>
    </lineage>
</organism>
<evidence type="ECO:0000256" key="1">
    <source>
        <dbReference type="SAM" id="MobiDB-lite"/>
    </source>
</evidence>
<name>A0A6A3K9U2_9STRA</name>
<feature type="compositionally biased region" description="Basic and acidic residues" evidence="1">
    <location>
        <begin position="234"/>
        <end position="249"/>
    </location>
</feature>
<dbReference type="AlphaFoldDB" id="A0A6A3K9U2"/>
<feature type="region of interest" description="Disordered" evidence="1">
    <location>
        <begin position="149"/>
        <end position="188"/>
    </location>
</feature>
<keyword evidence="5" id="KW-1185">Reference proteome</keyword>
<dbReference type="Proteomes" id="UP000434957">
    <property type="component" value="Unassembled WGS sequence"/>
</dbReference>
<evidence type="ECO:0000313" key="4">
    <source>
        <dbReference type="Proteomes" id="UP000429607"/>
    </source>
</evidence>
<evidence type="ECO:0000313" key="5">
    <source>
        <dbReference type="Proteomes" id="UP000434957"/>
    </source>
</evidence>
<dbReference type="EMBL" id="QXFT01001728">
    <property type="protein sequence ID" value="KAE9311676.1"/>
    <property type="molecule type" value="Genomic_DNA"/>
</dbReference>